<feature type="non-terminal residue" evidence="2">
    <location>
        <position position="214"/>
    </location>
</feature>
<feature type="compositionally biased region" description="Basic and acidic residues" evidence="1">
    <location>
        <begin position="45"/>
        <end position="72"/>
    </location>
</feature>
<dbReference type="EMBL" id="SDOX01000060">
    <property type="protein sequence ID" value="TFJ83198.1"/>
    <property type="molecule type" value="Genomic_DNA"/>
</dbReference>
<organism evidence="2 3">
    <name type="scientific">Nannochloropsis salina CCMP1776</name>
    <dbReference type="NCBI Taxonomy" id="1027361"/>
    <lineage>
        <taxon>Eukaryota</taxon>
        <taxon>Sar</taxon>
        <taxon>Stramenopiles</taxon>
        <taxon>Ochrophyta</taxon>
        <taxon>Eustigmatophyceae</taxon>
        <taxon>Eustigmatales</taxon>
        <taxon>Monodopsidaceae</taxon>
        <taxon>Microchloropsis</taxon>
        <taxon>Microchloropsis salina</taxon>
    </lineage>
</organism>
<feature type="compositionally biased region" description="Basic and acidic residues" evidence="1">
    <location>
        <begin position="181"/>
        <end position="206"/>
    </location>
</feature>
<protein>
    <submittedName>
        <fullName evidence="2">Uncharacterized protein</fullName>
    </submittedName>
</protein>
<feature type="region of interest" description="Disordered" evidence="1">
    <location>
        <begin position="1"/>
        <end position="84"/>
    </location>
</feature>
<dbReference type="Proteomes" id="UP000355283">
    <property type="component" value="Unassembled WGS sequence"/>
</dbReference>
<feature type="compositionally biased region" description="Basic and acidic residues" evidence="1">
    <location>
        <begin position="137"/>
        <end position="153"/>
    </location>
</feature>
<accession>A0A4D9D3K7</accession>
<feature type="region of interest" description="Disordered" evidence="1">
    <location>
        <begin position="133"/>
        <end position="153"/>
    </location>
</feature>
<evidence type="ECO:0000313" key="2">
    <source>
        <dbReference type="EMBL" id="TFJ83198.1"/>
    </source>
</evidence>
<sequence>MEEAYAEKIRHQSFIQAEEDKLLKREPGPMAPYDPSFSPRPRLAQRTDEQGRGKQEGGRAEEQGSRLTEADRVPSPSYLGLKGRGIGRRGEVVELQEGWRAREEAEERLWRERRRHETERALWISERASLLPRREKRAGLEGGREGGREEGREELLEELEWLVGSARRALGLEGSEGGTEGGREGRREGGGEGREGGREEGREGGRKGRQARTG</sequence>
<feature type="compositionally biased region" description="Basic and acidic residues" evidence="1">
    <location>
        <begin position="18"/>
        <end position="27"/>
    </location>
</feature>
<reference evidence="2 3" key="1">
    <citation type="submission" date="2019-01" db="EMBL/GenBank/DDBJ databases">
        <title>Nuclear Genome Assembly of the Microalgal Biofuel strain Nannochloropsis salina CCMP1776.</title>
        <authorList>
            <person name="Hovde B."/>
        </authorList>
    </citation>
    <scope>NUCLEOTIDE SEQUENCE [LARGE SCALE GENOMIC DNA]</scope>
    <source>
        <strain evidence="2 3">CCMP1776</strain>
    </source>
</reference>
<dbReference type="AlphaFoldDB" id="A0A4D9D3K7"/>
<evidence type="ECO:0000256" key="1">
    <source>
        <dbReference type="SAM" id="MobiDB-lite"/>
    </source>
</evidence>
<proteinExistence type="predicted"/>
<feature type="region of interest" description="Disordered" evidence="1">
    <location>
        <begin position="168"/>
        <end position="214"/>
    </location>
</feature>
<evidence type="ECO:0000313" key="3">
    <source>
        <dbReference type="Proteomes" id="UP000355283"/>
    </source>
</evidence>
<gene>
    <name evidence="2" type="ORF">NSK_005497</name>
</gene>
<dbReference type="OrthoDB" id="10479920at2759"/>
<comment type="caution">
    <text evidence="2">The sequence shown here is derived from an EMBL/GenBank/DDBJ whole genome shotgun (WGS) entry which is preliminary data.</text>
</comment>
<name>A0A4D9D3K7_9STRA</name>
<keyword evidence="3" id="KW-1185">Reference proteome</keyword>
<feature type="compositionally biased region" description="Basic and acidic residues" evidence="1">
    <location>
        <begin position="1"/>
        <end position="10"/>
    </location>
</feature>